<feature type="transmembrane region" description="Helical" evidence="6">
    <location>
        <begin position="394"/>
        <end position="413"/>
    </location>
</feature>
<dbReference type="Gene3D" id="1.20.1740.10">
    <property type="entry name" value="Amino acid/polyamine transporter I"/>
    <property type="match status" value="1"/>
</dbReference>
<feature type="transmembrane region" description="Helical" evidence="6">
    <location>
        <begin position="117"/>
        <end position="136"/>
    </location>
</feature>
<dbReference type="GO" id="GO:0022857">
    <property type="term" value="F:transmembrane transporter activity"/>
    <property type="evidence" value="ECO:0007669"/>
    <property type="project" value="InterPro"/>
</dbReference>
<organism evidence="7 8">
    <name type="scientific">Metapseudomonas furukawaii</name>
    <name type="common">Pseudomonas furukawaii</name>
    <dbReference type="NCBI Taxonomy" id="1149133"/>
    <lineage>
        <taxon>Bacteria</taxon>
        <taxon>Pseudomonadati</taxon>
        <taxon>Pseudomonadota</taxon>
        <taxon>Gammaproteobacteria</taxon>
        <taxon>Pseudomonadales</taxon>
        <taxon>Pseudomonadaceae</taxon>
        <taxon>Metapseudomonas</taxon>
    </lineage>
</organism>
<gene>
    <name evidence="7" type="ORF">KF707C_14070</name>
</gene>
<evidence type="ECO:0000256" key="4">
    <source>
        <dbReference type="ARBA" id="ARBA00022989"/>
    </source>
</evidence>
<evidence type="ECO:0000256" key="6">
    <source>
        <dbReference type="SAM" id="Phobius"/>
    </source>
</evidence>
<feature type="transmembrane region" description="Helical" evidence="6">
    <location>
        <begin position="143"/>
        <end position="164"/>
    </location>
</feature>
<evidence type="ECO:0000256" key="3">
    <source>
        <dbReference type="ARBA" id="ARBA00022692"/>
    </source>
</evidence>
<feature type="transmembrane region" description="Helical" evidence="6">
    <location>
        <begin position="78"/>
        <end position="102"/>
    </location>
</feature>
<proteinExistence type="predicted"/>
<feature type="transmembrane region" description="Helical" evidence="6">
    <location>
        <begin position="425"/>
        <end position="444"/>
    </location>
</feature>
<dbReference type="PIRSF" id="PIRSF006060">
    <property type="entry name" value="AA_transporter"/>
    <property type="match status" value="1"/>
</dbReference>
<protein>
    <submittedName>
        <fullName evidence="7">BAT1-like protein</fullName>
    </submittedName>
</protein>
<comment type="subcellular location">
    <subcellularLocation>
        <location evidence="1">Membrane</location>
        <topology evidence="1">Multi-pass membrane protein</topology>
    </subcellularLocation>
</comment>
<keyword evidence="2" id="KW-0813">Transport</keyword>
<feature type="transmembrane region" description="Helical" evidence="6">
    <location>
        <begin position="36"/>
        <end position="57"/>
    </location>
</feature>
<keyword evidence="4 6" id="KW-1133">Transmembrane helix</keyword>
<dbReference type="Pfam" id="PF13520">
    <property type="entry name" value="AA_permease_2"/>
    <property type="match status" value="1"/>
</dbReference>
<reference evidence="7 8" key="2">
    <citation type="journal article" date="2017" name="Int. J. Syst. Evol. Microbiol.">
        <title>Pseudomonas furukawaii sp. nov., a polychlorinated biphenyl-degrading bacterium isolated from biphenyl-contaminated soil in Japan.</title>
        <authorList>
            <person name="Kimura N."/>
            <person name="Watanabe T."/>
            <person name="Suenaga H."/>
            <person name="Fujihara H."/>
            <person name="Futagami T."/>
            <person name="Goto M."/>
            <person name="Hanada S."/>
            <person name="Hirose J."/>
        </authorList>
    </citation>
    <scope>NUCLEOTIDE SEQUENCE [LARGE SCALE GENOMIC DNA]</scope>
    <source>
        <strain evidence="8">DSM 10086 / NBRC 110670 / KF707</strain>
    </source>
</reference>
<evidence type="ECO:0000256" key="5">
    <source>
        <dbReference type="ARBA" id="ARBA00023136"/>
    </source>
</evidence>
<feature type="transmembrane region" description="Helical" evidence="6">
    <location>
        <begin position="184"/>
        <end position="204"/>
    </location>
</feature>
<evidence type="ECO:0000313" key="7">
    <source>
        <dbReference type="EMBL" id="BAU73095.1"/>
    </source>
</evidence>
<keyword evidence="8" id="KW-1185">Reference proteome</keyword>
<dbReference type="PANTHER" id="PTHR45649:SF26">
    <property type="entry name" value="OS04G0435100 PROTEIN"/>
    <property type="match status" value="1"/>
</dbReference>
<evidence type="ECO:0000256" key="1">
    <source>
        <dbReference type="ARBA" id="ARBA00004141"/>
    </source>
</evidence>
<dbReference type="AlphaFoldDB" id="A0AAD1BXW9"/>
<keyword evidence="5 6" id="KW-0472">Membrane</keyword>
<dbReference type="Proteomes" id="UP000218554">
    <property type="component" value="Chromosome"/>
</dbReference>
<sequence>MSLWANFALGFTYLSPVVGIYTLFAVSLALGGPPMIWALLVAGIGQMLVALVFGEIVSQYPLAGGVYPWARRLWGRKWAWMTGWVYVMALFSTIAGVAYGAAPYTAAIVGFEPTTEATVLCALAVLALATVINLMGTRVLAQAAIIGFAAEILGALVVGGYLLIFERHHDFSVLFDTFGAEGTGSYMSAFLAASLIGVFQYYGFEACGDVAEEVPNPGLRIPKSMRRTIYIGGAAATFVCLALTLSVVDFQAVIEGKAGDPVTGVLTSAFGPIGAWAVIGVVLISFLSCAMSLQAAASRLVYAYARDKMVFGSTLLAKFSHERHVPPYALLLSAIIPGIIVVGSMVSTDALLKIISFSSVGIYIAFQMVILAALRARLKGWKPSGEYQLGRYGMLVNVGALAYGVAAIVNICWPRTPDAAWYDNWIVLLSAGAVIAIGFIYMGLSRPHNRSDAPHGDAIPGNGFQRSTVNAA</sequence>
<accession>A0AAD1BXW9</accession>
<dbReference type="GO" id="GO:0016020">
    <property type="term" value="C:membrane"/>
    <property type="evidence" value="ECO:0007669"/>
    <property type="project" value="UniProtKB-SubCell"/>
</dbReference>
<feature type="transmembrane region" description="Helical" evidence="6">
    <location>
        <begin position="354"/>
        <end position="374"/>
    </location>
</feature>
<dbReference type="PANTHER" id="PTHR45649">
    <property type="entry name" value="AMINO-ACID PERMEASE BAT1"/>
    <property type="match status" value="1"/>
</dbReference>
<feature type="transmembrane region" description="Helical" evidence="6">
    <location>
        <begin position="273"/>
        <end position="293"/>
    </location>
</feature>
<name>A0AAD1BXW9_METFU</name>
<dbReference type="InterPro" id="IPR002293">
    <property type="entry name" value="AA/rel_permease1"/>
</dbReference>
<evidence type="ECO:0000313" key="8">
    <source>
        <dbReference type="Proteomes" id="UP000218554"/>
    </source>
</evidence>
<reference evidence="8" key="1">
    <citation type="submission" date="2015-05" db="EMBL/GenBank/DDBJ databases">
        <title>Draft genome sequencing of a biphenyl-degrading bacterium, Pseudomonas balearica KF707 (=NBRC110670).</title>
        <authorList>
            <person name="Kimura N."/>
            <person name="Hirose J."/>
            <person name="Watanabe T."/>
            <person name="Suenaga H."/>
            <person name="Fujihara H."/>
            <person name="Noguchi M."/>
            <person name="Hashimoto M."/>
            <person name="Shimodaira J."/>
            <person name="Tsuchikane K."/>
            <person name="Hosoyama A."/>
            <person name="Yamazoe A."/>
            <person name="Fujita N."/>
            <person name="Furukawa K."/>
        </authorList>
    </citation>
    <scope>NUCLEOTIDE SEQUENCE [LARGE SCALE GENOMIC DNA]</scope>
    <source>
        <strain evidence="8">DSM 10086 / NBRC 110670 / KF707</strain>
    </source>
</reference>
<dbReference type="EMBL" id="AP014862">
    <property type="protein sequence ID" value="BAU73095.1"/>
    <property type="molecule type" value="Genomic_DNA"/>
</dbReference>
<feature type="transmembrane region" description="Helical" evidence="6">
    <location>
        <begin position="7"/>
        <end position="30"/>
    </location>
</feature>
<evidence type="ECO:0000256" key="2">
    <source>
        <dbReference type="ARBA" id="ARBA00022448"/>
    </source>
</evidence>
<keyword evidence="3 6" id="KW-0812">Transmembrane</keyword>
<dbReference type="KEGG" id="pfuw:KF707C_14070"/>
<feature type="transmembrane region" description="Helical" evidence="6">
    <location>
        <begin position="229"/>
        <end position="253"/>
    </location>
</feature>
<feature type="transmembrane region" description="Helical" evidence="6">
    <location>
        <begin position="328"/>
        <end position="348"/>
    </location>
</feature>